<comment type="caution">
    <text evidence="1">The sequence shown here is derived from an EMBL/GenBank/DDBJ whole genome shotgun (WGS) entry which is preliminary data.</text>
</comment>
<accession>A0A6B1DTN6</accession>
<dbReference type="EMBL" id="VXPY01000063">
    <property type="protein sequence ID" value="MYD90497.1"/>
    <property type="molecule type" value="Genomic_DNA"/>
</dbReference>
<dbReference type="AlphaFoldDB" id="A0A6B1DTN6"/>
<protein>
    <submittedName>
        <fullName evidence="1">AAA family ATPase</fullName>
    </submittedName>
</protein>
<sequence length="186" mass="20693">MNLVVDLTWDAKFGTVCGFTEDDLDAADGLGPYIARAAAKMGMDEDALRERLRDYYNGYRFDLEGDSVPVYNPWSLTRTLADLGTKAGRNRFRQGRFPKYWATSGSLQPLVTWLEQAPRELPETLSAEGTLDHNALEDADPRQFLLQSGYLTVKPGLDGGPPFAAFPNREVAEAFLENLRRLGADS</sequence>
<gene>
    <name evidence="1" type="ORF">F4Y08_09215</name>
</gene>
<dbReference type="PANTHER" id="PTHR34825">
    <property type="entry name" value="CONSERVED PROTEIN, WITH A WEAK D-GALACTARATE DEHYDRATASE/ALTRONATE HYDROLASE DOMAIN"/>
    <property type="match status" value="1"/>
</dbReference>
<name>A0A6B1DTN6_9CHLR</name>
<evidence type="ECO:0000313" key="1">
    <source>
        <dbReference type="EMBL" id="MYD90497.1"/>
    </source>
</evidence>
<organism evidence="1">
    <name type="scientific">Caldilineaceae bacterium SB0662_bin_9</name>
    <dbReference type="NCBI Taxonomy" id="2605258"/>
    <lineage>
        <taxon>Bacteria</taxon>
        <taxon>Bacillati</taxon>
        <taxon>Chloroflexota</taxon>
        <taxon>Caldilineae</taxon>
        <taxon>Caldilineales</taxon>
        <taxon>Caldilineaceae</taxon>
    </lineage>
</organism>
<reference evidence="1" key="1">
    <citation type="submission" date="2019-09" db="EMBL/GenBank/DDBJ databases">
        <title>Characterisation of the sponge microbiome using genome-centric metagenomics.</title>
        <authorList>
            <person name="Engelberts J.P."/>
            <person name="Robbins S.J."/>
            <person name="De Goeij J.M."/>
            <person name="Aranda M."/>
            <person name="Bell S.C."/>
            <person name="Webster N.S."/>
        </authorList>
    </citation>
    <scope>NUCLEOTIDE SEQUENCE</scope>
    <source>
        <strain evidence="1">SB0662_bin_9</strain>
    </source>
</reference>
<proteinExistence type="predicted"/>
<dbReference type="PANTHER" id="PTHR34825:SF1">
    <property type="entry name" value="AAA-ATPASE-LIKE DOMAIN-CONTAINING PROTEIN"/>
    <property type="match status" value="1"/>
</dbReference>